<accession>A0ABQ4P2V9</accession>
<proteinExistence type="predicted"/>
<feature type="signal peptide" evidence="1">
    <location>
        <begin position="1"/>
        <end position="26"/>
    </location>
</feature>
<name>A0ABQ4P2V9_SHECO</name>
<evidence type="ECO:0000256" key="1">
    <source>
        <dbReference type="SAM" id="SignalP"/>
    </source>
</evidence>
<dbReference type="EMBL" id="BPEU01000015">
    <property type="protein sequence ID" value="GIU41501.1"/>
    <property type="molecule type" value="Genomic_DNA"/>
</dbReference>
<keyword evidence="3" id="KW-1185">Reference proteome</keyword>
<organism evidence="2 3">
    <name type="scientific">Shewanella colwelliana</name>
    <name type="common">Alteromonas colwelliana</name>
    <dbReference type="NCBI Taxonomy" id="23"/>
    <lineage>
        <taxon>Bacteria</taxon>
        <taxon>Pseudomonadati</taxon>
        <taxon>Pseudomonadota</taxon>
        <taxon>Gammaproteobacteria</taxon>
        <taxon>Alteromonadales</taxon>
        <taxon>Shewanellaceae</taxon>
        <taxon>Shewanella</taxon>
    </lineage>
</organism>
<evidence type="ECO:0000313" key="2">
    <source>
        <dbReference type="EMBL" id="GIU41501.1"/>
    </source>
</evidence>
<sequence>MELFNMKKIFILALSSLALISSIASARDDVGSYSIADALSTETAKTKLGNDVQFYFGEQAYGETVNKFGELKTNKKTNAFNKSDQEACQWVFLSAMIALKKSAKKQGGNAVVNIKSNYKNNLTSSEETFQCGAGAMIAGVALTGEVVTLK</sequence>
<evidence type="ECO:0000313" key="3">
    <source>
        <dbReference type="Proteomes" id="UP000773469"/>
    </source>
</evidence>
<feature type="chain" id="PRO_5047047338" evidence="1">
    <location>
        <begin position="27"/>
        <end position="150"/>
    </location>
</feature>
<dbReference type="Proteomes" id="UP000773469">
    <property type="component" value="Unassembled WGS sequence"/>
</dbReference>
<reference evidence="2 3" key="1">
    <citation type="submission" date="2021-05" db="EMBL/GenBank/DDBJ databases">
        <title>Molecular characterization for Shewanella algae harboring chromosomal blaOXA-55-like strains isolated from clinical and environment sample.</title>
        <authorList>
            <person name="Ohama Y."/>
            <person name="Aoki K."/>
            <person name="Harada S."/>
            <person name="Moriya K."/>
            <person name="Ishii Y."/>
            <person name="Tateda K."/>
        </authorList>
    </citation>
    <scope>NUCLEOTIDE SEQUENCE [LARGE SCALE GENOMIC DNA]</scope>
    <source>
        <strain evidence="2 3">MBTL60-118</strain>
    </source>
</reference>
<protein>
    <submittedName>
        <fullName evidence="2">Phosphoribosylglycinamide formyltransferase</fullName>
    </submittedName>
</protein>
<comment type="caution">
    <text evidence="2">The sequence shown here is derived from an EMBL/GenBank/DDBJ whole genome shotgun (WGS) entry which is preliminary data.</text>
</comment>
<keyword evidence="1" id="KW-0732">Signal</keyword>
<gene>
    <name evidence="2" type="ORF">TUM3794_22640</name>
</gene>